<dbReference type="EMBL" id="CAUEEQ010035816">
    <property type="protein sequence ID" value="CAJ0952880.1"/>
    <property type="molecule type" value="Genomic_DNA"/>
</dbReference>
<accession>A0ABN9LWP9</accession>
<keyword evidence="2" id="KW-0472">Membrane</keyword>
<evidence type="ECO:0008006" key="5">
    <source>
        <dbReference type="Google" id="ProtNLM"/>
    </source>
</evidence>
<keyword evidence="4" id="KW-1185">Reference proteome</keyword>
<feature type="transmembrane region" description="Helical" evidence="2">
    <location>
        <begin position="259"/>
        <end position="280"/>
    </location>
</feature>
<comment type="caution">
    <text evidence="3">The sequence shown here is derived from an EMBL/GenBank/DDBJ whole genome shotgun (WGS) entry which is preliminary data.</text>
</comment>
<protein>
    <recommendedName>
        <fullName evidence="5">Transmembrane protein</fullName>
    </recommendedName>
</protein>
<evidence type="ECO:0000256" key="2">
    <source>
        <dbReference type="SAM" id="Phobius"/>
    </source>
</evidence>
<gene>
    <name evidence="3" type="ORF">RIMI_LOCUS14088433</name>
</gene>
<keyword evidence="2" id="KW-0812">Transmembrane</keyword>
<evidence type="ECO:0000313" key="4">
    <source>
        <dbReference type="Proteomes" id="UP001176940"/>
    </source>
</evidence>
<organism evidence="3 4">
    <name type="scientific">Ranitomeya imitator</name>
    <name type="common">mimic poison frog</name>
    <dbReference type="NCBI Taxonomy" id="111125"/>
    <lineage>
        <taxon>Eukaryota</taxon>
        <taxon>Metazoa</taxon>
        <taxon>Chordata</taxon>
        <taxon>Craniata</taxon>
        <taxon>Vertebrata</taxon>
        <taxon>Euteleostomi</taxon>
        <taxon>Amphibia</taxon>
        <taxon>Batrachia</taxon>
        <taxon>Anura</taxon>
        <taxon>Neobatrachia</taxon>
        <taxon>Hyloidea</taxon>
        <taxon>Dendrobatidae</taxon>
        <taxon>Dendrobatinae</taxon>
        <taxon>Ranitomeya</taxon>
    </lineage>
</organism>
<sequence>MAIIADDSPSKEKESPEDITMTANEPPANEGFCTDEIINISQQPCTIEDPDKEPLPPLEITSEPEASGQLPVETKVKKKRQRKRKSKKIKAVVLVKGPRPKPGILSGKFHLTLPKKAVRKTAFSSLPSAPFFDTSWLSLVKICTITVPVTDFPIVIREDVHSDSLNEATFCPESVEVLKNYFACFKNLTLLKISYRKNRNEDLEPFWVEHGKGRGTSDLVDMNSAVCHKVAPDVSHIQSHRSDGGTSTENTAGSKGRSFQYIGILVIPIVFFAAIFVFAVSNTSFVAEMGPTGLELRTFIVPGSRTIEEQWWHIGSIIALMKMENHIYFLHGGQMESKRVVGQSSNV</sequence>
<evidence type="ECO:0000313" key="3">
    <source>
        <dbReference type="EMBL" id="CAJ0952880.1"/>
    </source>
</evidence>
<evidence type="ECO:0000256" key="1">
    <source>
        <dbReference type="SAM" id="MobiDB-lite"/>
    </source>
</evidence>
<feature type="region of interest" description="Disordered" evidence="1">
    <location>
        <begin position="1"/>
        <end position="31"/>
    </location>
</feature>
<dbReference type="Proteomes" id="UP001176940">
    <property type="component" value="Unassembled WGS sequence"/>
</dbReference>
<name>A0ABN9LWP9_9NEOB</name>
<reference evidence="3" key="1">
    <citation type="submission" date="2023-07" db="EMBL/GenBank/DDBJ databases">
        <authorList>
            <person name="Stuckert A."/>
        </authorList>
    </citation>
    <scope>NUCLEOTIDE SEQUENCE</scope>
</reference>
<feature type="region of interest" description="Disordered" evidence="1">
    <location>
        <begin position="43"/>
        <end position="85"/>
    </location>
</feature>
<proteinExistence type="predicted"/>
<keyword evidence="2" id="KW-1133">Transmembrane helix</keyword>
<feature type="compositionally biased region" description="Basic residues" evidence="1">
    <location>
        <begin position="76"/>
        <end position="85"/>
    </location>
</feature>